<feature type="region of interest" description="Disordered" evidence="1">
    <location>
        <begin position="344"/>
        <end position="442"/>
    </location>
</feature>
<feature type="region of interest" description="Disordered" evidence="1">
    <location>
        <begin position="205"/>
        <end position="247"/>
    </location>
</feature>
<proteinExistence type="predicted"/>
<dbReference type="AlphaFoldDB" id="A0AAN7H326"/>
<feature type="compositionally biased region" description="Low complexity" evidence="1">
    <location>
        <begin position="398"/>
        <end position="422"/>
    </location>
</feature>
<evidence type="ECO:0000313" key="3">
    <source>
        <dbReference type="Proteomes" id="UP001303760"/>
    </source>
</evidence>
<keyword evidence="3" id="KW-1185">Reference proteome</keyword>
<reference evidence="2" key="1">
    <citation type="journal article" date="2023" name="Mol. Phylogenet. Evol.">
        <title>Genome-scale phylogeny and comparative genomics of the fungal order Sordariales.</title>
        <authorList>
            <person name="Hensen N."/>
            <person name="Bonometti L."/>
            <person name="Westerberg I."/>
            <person name="Brannstrom I.O."/>
            <person name="Guillou S."/>
            <person name="Cros-Aarteil S."/>
            <person name="Calhoun S."/>
            <person name="Haridas S."/>
            <person name="Kuo A."/>
            <person name="Mondo S."/>
            <person name="Pangilinan J."/>
            <person name="Riley R."/>
            <person name="LaButti K."/>
            <person name="Andreopoulos B."/>
            <person name="Lipzen A."/>
            <person name="Chen C."/>
            <person name="Yan M."/>
            <person name="Daum C."/>
            <person name="Ng V."/>
            <person name="Clum A."/>
            <person name="Steindorff A."/>
            <person name="Ohm R.A."/>
            <person name="Martin F."/>
            <person name="Silar P."/>
            <person name="Natvig D.O."/>
            <person name="Lalanne C."/>
            <person name="Gautier V."/>
            <person name="Ament-Velasquez S.L."/>
            <person name="Kruys A."/>
            <person name="Hutchinson M.I."/>
            <person name="Powell A.J."/>
            <person name="Barry K."/>
            <person name="Miller A.N."/>
            <person name="Grigoriev I.V."/>
            <person name="Debuchy R."/>
            <person name="Gladieux P."/>
            <person name="Hiltunen Thoren M."/>
            <person name="Johannesson H."/>
        </authorList>
    </citation>
    <scope>NUCLEOTIDE SEQUENCE</scope>
    <source>
        <strain evidence="2">CBS 532.94</strain>
    </source>
</reference>
<evidence type="ECO:0000313" key="2">
    <source>
        <dbReference type="EMBL" id="KAK4232951.1"/>
    </source>
</evidence>
<gene>
    <name evidence="2" type="ORF">C8A03DRAFT_39376</name>
</gene>
<organism evidence="2 3">
    <name type="scientific">Achaetomium macrosporum</name>
    <dbReference type="NCBI Taxonomy" id="79813"/>
    <lineage>
        <taxon>Eukaryota</taxon>
        <taxon>Fungi</taxon>
        <taxon>Dikarya</taxon>
        <taxon>Ascomycota</taxon>
        <taxon>Pezizomycotina</taxon>
        <taxon>Sordariomycetes</taxon>
        <taxon>Sordariomycetidae</taxon>
        <taxon>Sordariales</taxon>
        <taxon>Chaetomiaceae</taxon>
        <taxon>Achaetomium</taxon>
    </lineage>
</organism>
<feature type="compositionally biased region" description="Pro residues" evidence="1">
    <location>
        <begin position="205"/>
        <end position="216"/>
    </location>
</feature>
<protein>
    <submittedName>
        <fullName evidence="2">Uncharacterized protein</fullName>
    </submittedName>
</protein>
<feature type="non-terminal residue" evidence="2">
    <location>
        <position position="442"/>
    </location>
</feature>
<reference evidence="2" key="2">
    <citation type="submission" date="2023-05" db="EMBL/GenBank/DDBJ databases">
        <authorList>
            <consortium name="Lawrence Berkeley National Laboratory"/>
            <person name="Steindorff A."/>
            <person name="Hensen N."/>
            <person name="Bonometti L."/>
            <person name="Westerberg I."/>
            <person name="Brannstrom I.O."/>
            <person name="Guillou S."/>
            <person name="Cros-Aarteil S."/>
            <person name="Calhoun S."/>
            <person name="Haridas S."/>
            <person name="Kuo A."/>
            <person name="Mondo S."/>
            <person name="Pangilinan J."/>
            <person name="Riley R."/>
            <person name="Labutti K."/>
            <person name="Andreopoulos B."/>
            <person name="Lipzen A."/>
            <person name="Chen C."/>
            <person name="Yanf M."/>
            <person name="Daum C."/>
            <person name="Ng V."/>
            <person name="Clum A."/>
            <person name="Ohm R."/>
            <person name="Martin F."/>
            <person name="Silar P."/>
            <person name="Natvig D."/>
            <person name="Lalanne C."/>
            <person name="Gautier V."/>
            <person name="Ament-Velasquez S.L."/>
            <person name="Kruys A."/>
            <person name="Hutchinson M.I."/>
            <person name="Powell A.J."/>
            <person name="Barry K."/>
            <person name="Miller A.N."/>
            <person name="Grigoriev I.V."/>
            <person name="Debuchy R."/>
            <person name="Gladieux P."/>
            <person name="Thoren M.H."/>
            <person name="Johannesson H."/>
        </authorList>
    </citation>
    <scope>NUCLEOTIDE SEQUENCE</scope>
    <source>
        <strain evidence="2">CBS 532.94</strain>
    </source>
</reference>
<dbReference type="Proteomes" id="UP001303760">
    <property type="component" value="Unassembled WGS sequence"/>
</dbReference>
<name>A0AAN7H326_9PEZI</name>
<comment type="caution">
    <text evidence="2">The sequence shown here is derived from an EMBL/GenBank/DDBJ whole genome shotgun (WGS) entry which is preliminary data.</text>
</comment>
<evidence type="ECO:0000256" key="1">
    <source>
        <dbReference type="SAM" id="MobiDB-lite"/>
    </source>
</evidence>
<feature type="compositionally biased region" description="Gly residues" evidence="1">
    <location>
        <begin position="217"/>
        <end position="231"/>
    </location>
</feature>
<dbReference type="EMBL" id="MU860747">
    <property type="protein sequence ID" value="KAK4232951.1"/>
    <property type="molecule type" value="Genomic_DNA"/>
</dbReference>
<accession>A0AAN7H326</accession>
<sequence length="442" mass="47962">MFYNRIAAIDHTMTRSGSRLVAVLVAPYCEYRRQQVGRTRDGKPVWGDWDQGVQKSMIFMSTIPRGDEEGSGFEGTLTRLQGPNGGHDAWRAHCYRTFDPPQGPNSLRYATQVHAEDHVINMFLNTWDKTQTLAASNQYGIAVDWLGGNFMVVYGLRRNPQGEPGQVLPCGPYATDPENSKVPCCQWVLDRMEIEYRFGIAANIPRPPEPQLPAYPPGGGSGAGPSGQGDGRGGEPPASGHRYPTGFTDLTSHIQYSDWDMSGVPGYNPAARAYHAAVQQWRAREAQTRGKRIIRHCSDMKKAAASSPFIPGKVPPAEGPPVSIIHYLRGWPVKAQKPPTASLAALSLNPGSTQKGPTQPAVKPPSGVAKAPTKQHANKAPPAAAAAAVKGNVQNTKAQPQQHANPQQAHGQQTGPRPVKSQQVKKKPQTLQVHPQPVHPQK</sequence>